<accession>A0ACA9Q3L5</accession>
<dbReference type="EMBL" id="CAJVQC010026146">
    <property type="protein sequence ID" value="CAG8732256.1"/>
    <property type="molecule type" value="Genomic_DNA"/>
</dbReference>
<comment type="caution">
    <text evidence="1">The sequence shown here is derived from an EMBL/GenBank/DDBJ whole genome shotgun (WGS) entry which is preliminary data.</text>
</comment>
<sequence length="369" mass="41807">MTEIKIPFTKNKAEKVPASKMGSGSKGLELEITTNFYVGAGLGIDLTKASHGVTSDGSFQKMVFIFKDNAEADIYQALLDNSKTQFELKFEKEQVYLEVGGFANLIDTTKPKIEVYPADNSRLMVVFFQPKFAGIIKLTATSQGPTGPNEPNIPTNDQQKIQQLQAKIAELEAKLRQQPDAPTNEDEKKEIKRLQEELEKLKKKNNPQQTNKDKLTGNEIKSIRNNRVAIDEAYALPQKKELYVFNMNIAAYQYSHARSLAQARDTRRKRKLLLTRREINKIIGVMKAKNYALIPLQLFINNKGWAKLEIALAQRLRKYQIKEKIKEKEMKRKLPIPTIDAVVPIAPGSELPTTYRSGGFSVPRQGYHL</sequence>
<evidence type="ECO:0000313" key="2">
    <source>
        <dbReference type="Proteomes" id="UP000789920"/>
    </source>
</evidence>
<organism evidence="1 2">
    <name type="scientific">Racocetra persica</name>
    <dbReference type="NCBI Taxonomy" id="160502"/>
    <lineage>
        <taxon>Eukaryota</taxon>
        <taxon>Fungi</taxon>
        <taxon>Fungi incertae sedis</taxon>
        <taxon>Mucoromycota</taxon>
        <taxon>Glomeromycotina</taxon>
        <taxon>Glomeromycetes</taxon>
        <taxon>Diversisporales</taxon>
        <taxon>Gigasporaceae</taxon>
        <taxon>Racocetra</taxon>
    </lineage>
</organism>
<name>A0ACA9Q3L5_9GLOM</name>
<keyword evidence="2" id="KW-1185">Reference proteome</keyword>
<gene>
    <name evidence="1" type="ORF">RPERSI_LOCUS12281</name>
</gene>
<evidence type="ECO:0000313" key="1">
    <source>
        <dbReference type="EMBL" id="CAG8732256.1"/>
    </source>
</evidence>
<proteinExistence type="predicted"/>
<reference evidence="1" key="1">
    <citation type="submission" date="2021-06" db="EMBL/GenBank/DDBJ databases">
        <authorList>
            <person name="Kallberg Y."/>
            <person name="Tangrot J."/>
            <person name="Rosling A."/>
        </authorList>
    </citation>
    <scope>NUCLEOTIDE SEQUENCE</scope>
    <source>
        <strain evidence="1">MA461A</strain>
    </source>
</reference>
<dbReference type="Proteomes" id="UP000789920">
    <property type="component" value="Unassembled WGS sequence"/>
</dbReference>
<protein>
    <submittedName>
        <fullName evidence="1">5139_t:CDS:1</fullName>
    </submittedName>
</protein>
<feature type="non-terminal residue" evidence="1">
    <location>
        <position position="369"/>
    </location>
</feature>